<gene>
    <name evidence="1" type="ORF">AURMO_01035</name>
</gene>
<protein>
    <submittedName>
        <fullName evidence="1">Uncharacterized protein</fullName>
    </submittedName>
</protein>
<name>A0A2Z3S2S9_9MICO</name>
<keyword evidence="2" id="KW-1185">Reference proteome</keyword>
<evidence type="ECO:0000313" key="2">
    <source>
        <dbReference type="Proteomes" id="UP000246894"/>
    </source>
</evidence>
<dbReference type="EMBL" id="CP023994">
    <property type="protein sequence ID" value="AWR21633.1"/>
    <property type="molecule type" value="Genomic_DNA"/>
</dbReference>
<reference evidence="1 2" key="1">
    <citation type="submission" date="2017-10" db="EMBL/GenBank/DDBJ databases">
        <title>Genome of an Actinobacterium that displays light-enhanced growth.</title>
        <authorList>
            <person name="Maresca J.A."/>
            <person name="Hempel P."/>
            <person name="Shevchenko O."/>
            <person name="Miller K.J."/>
            <person name="Hahn M.W."/>
        </authorList>
    </citation>
    <scope>NUCLEOTIDE SEQUENCE [LARGE SCALE GENOMIC DNA]</scope>
    <source>
        <strain evidence="1 2">MWH-Mo1</strain>
    </source>
</reference>
<proteinExistence type="predicted"/>
<organism evidence="1 2">
    <name type="scientific">Aurantimicrobium photophilum</name>
    <dbReference type="NCBI Taxonomy" id="1987356"/>
    <lineage>
        <taxon>Bacteria</taxon>
        <taxon>Bacillati</taxon>
        <taxon>Actinomycetota</taxon>
        <taxon>Actinomycetes</taxon>
        <taxon>Micrococcales</taxon>
        <taxon>Microbacteriaceae</taxon>
        <taxon>Aurantimicrobium</taxon>
    </lineage>
</organism>
<dbReference type="Proteomes" id="UP000246894">
    <property type="component" value="Chromosome"/>
</dbReference>
<accession>A0A2Z3S2S9</accession>
<dbReference type="AlphaFoldDB" id="A0A2Z3S2S9"/>
<evidence type="ECO:0000313" key="1">
    <source>
        <dbReference type="EMBL" id="AWR21633.1"/>
    </source>
</evidence>
<dbReference type="KEGG" id="aum:AURMO_01035"/>
<sequence>MKEDEGAIRQGVRLTSVEPTPSLPPQVWANDVQLSITQYEWATPDGFVSHIVEKPEDAVITPVRLATRTLRLTISPSAKPSAFVISFFADADEYGFPLVSSGLNIDCFESDQCRITFEDSSMNVEVDQVGTFRFAVIRVAYFNGALATTQEKMLSTASWVMSFTK</sequence>